<proteinExistence type="inferred from homology"/>
<dbReference type="PANTHER" id="PTHR30346">
    <property type="entry name" value="TRANSCRIPTIONAL DUAL REGULATOR HCAR-RELATED"/>
    <property type="match status" value="1"/>
</dbReference>
<dbReference type="RefSeq" id="WP_169147025.1">
    <property type="nucleotide sequence ID" value="NZ_JABBGA010000015.1"/>
</dbReference>
<evidence type="ECO:0000256" key="1">
    <source>
        <dbReference type="ARBA" id="ARBA00009437"/>
    </source>
</evidence>
<name>A0A848G7V6_9RHOO</name>
<sequence length="300" mass="33148">MDLRHLRYFVAVAEEENIGRAAARLHISQPPLTRQIQQLEEELGVTLFIRTPRGMELTQAGELFLAEARNIRALVEQATERTQRAGQGKLGRLDVGIFGSAILDAIPKLLLAFRNRYPDVKVVLHTMTKAEQIEALRQRRITVGFNRMLAPLDDIGVRQVSTEGLLVAVQADHPLAHQPVVRFAELAAHPMILFPTGARPSFIDKVIGWATESGFQPRISQEVGDAVTGVALVASGFGVCLVPDSATTLQFPGVVYRALSDTPPNFFVDLSCIYRKDDQSPLLAAFMEAVDAFRKGDRKR</sequence>
<dbReference type="GO" id="GO:0003700">
    <property type="term" value="F:DNA-binding transcription factor activity"/>
    <property type="evidence" value="ECO:0007669"/>
    <property type="project" value="InterPro"/>
</dbReference>
<evidence type="ECO:0000313" key="6">
    <source>
        <dbReference type="EMBL" id="NML27489.1"/>
    </source>
</evidence>
<dbReference type="Gene3D" id="3.40.190.10">
    <property type="entry name" value="Periplasmic binding protein-like II"/>
    <property type="match status" value="2"/>
</dbReference>
<dbReference type="InterPro" id="IPR005119">
    <property type="entry name" value="LysR_subst-bd"/>
</dbReference>
<organism evidence="6 7">
    <name type="scientific">Zoogloea dura</name>
    <dbReference type="NCBI Taxonomy" id="2728840"/>
    <lineage>
        <taxon>Bacteria</taxon>
        <taxon>Pseudomonadati</taxon>
        <taxon>Pseudomonadota</taxon>
        <taxon>Betaproteobacteria</taxon>
        <taxon>Rhodocyclales</taxon>
        <taxon>Zoogloeaceae</taxon>
        <taxon>Zoogloea</taxon>
    </lineage>
</organism>
<dbReference type="SUPFAM" id="SSF46785">
    <property type="entry name" value="Winged helix' DNA-binding domain"/>
    <property type="match status" value="1"/>
</dbReference>
<dbReference type="GO" id="GO:0032993">
    <property type="term" value="C:protein-DNA complex"/>
    <property type="evidence" value="ECO:0007669"/>
    <property type="project" value="TreeGrafter"/>
</dbReference>
<dbReference type="Proteomes" id="UP000580043">
    <property type="component" value="Unassembled WGS sequence"/>
</dbReference>
<evidence type="ECO:0000313" key="7">
    <source>
        <dbReference type="Proteomes" id="UP000580043"/>
    </source>
</evidence>
<dbReference type="Pfam" id="PF03466">
    <property type="entry name" value="LysR_substrate"/>
    <property type="match status" value="1"/>
</dbReference>
<dbReference type="PANTHER" id="PTHR30346:SF0">
    <property type="entry name" value="HCA OPERON TRANSCRIPTIONAL ACTIVATOR HCAR"/>
    <property type="match status" value="1"/>
</dbReference>
<reference evidence="6 7" key="1">
    <citation type="submission" date="2020-04" db="EMBL/GenBank/DDBJ databases">
        <title>Zoogloea sp. G-4-1-14 isolated from soil.</title>
        <authorList>
            <person name="Dahal R.H."/>
        </authorList>
    </citation>
    <scope>NUCLEOTIDE SEQUENCE [LARGE SCALE GENOMIC DNA]</scope>
    <source>
        <strain evidence="6 7">G-4-1-14</strain>
    </source>
</reference>
<dbReference type="PRINTS" id="PR00039">
    <property type="entry name" value="HTHLYSR"/>
</dbReference>
<dbReference type="InterPro" id="IPR000847">
    <property type="entry name" value="LysR_HTH_N"/>
</dbReference>
<keyword evidence="4" id="KW-0804">Transcription</keyword>
<keyword evidence="2" id="KW-0805">Transcription regulation</keyword>
<evidence type="ECO:0000256" key="3">
    <source>
        <dbReference type="ARBA" id="ARBA00023125"/>
    </source>
</evidence>
<evidence type="ECO:0000259" key="5">
    <source>
        <dbReference type="PROSITE" id="PS50931"/>
    </source>
</evidence>
<dbReference type="SUPFAM" id="SSF53850">
    <property type="entry name" value="Periplasmic binding protein-like II"/>
    <property type="match status" value="1"/>
</dbReference>
<dbReference type="CDD" id="cd08446">
    <property type="entry name" value="PBP2_Chlorocatechol"/>
    <property type="match status" value="1"/>
</dbReference>
<dbReference type="EMBL" id="JABBGA010000015">
    <property type="protein sequence ID" value="NML27489.1"/>
    <property type="molecule type" value="Genomic_DNA"/>
</dbReference>
<dbReference type="Pfam" id="PF00126">
    <property type="entry name" value="HTH_1"/>
    <property type="match status" value="1"/>
</dbReference>
<dbReference type="FunFam" id="1.10.10.10:FF:000001">
    <property type="entry name" value="LysR family transcriptional regulator"/>
    <property type="match status" value="1"/>
</dbReference>
<dbReference type="PROSITE" id="PS50931">
    <property type="entry name" value="HTH_LYSR"/>
    <property type="match status" value="1"/>
</dbReference>
<dbReference type="GO" id="GO:0003677">
    <property type="term" value="F:DNA binding"/>
    <property type="evidence" value="ECO:0007669"/>
    <property type="project" value="UniProtKB-KW"/>
</dbReference>
<evidence type="ECO:0000256" key="2">
    <source>
        <dbReference type="ARBA" id="ARBA00023015"/>
    </source>
</evidence>
<dbReference type="Gene3D" id="1.10.10.10">
    <property type="entry name" value="Winged helix-like DNA-binding domain superfamily/Winged helix DNA-binding domain"/>
    <property type="match status" value="1"/>
</dbReference>
<comment type="similarity">
    <text evidence="1">Belongs to the LysR transcriptional regulatory family.</text>
</comment>
<protein>
    <submittedName>
        <fullName evidence="6">LysR family transcriptional regulator</fullName>
    </submittedName>
</protein>
<accession>A0A848G7V6</accession>
<keyword evidence="3" id="KW-0238">DNA-binding</keyword>
<gene>
    <name evidence="6" type="ORF">HHL15_17165</name>
</gene>
<feature type="domain" description="HTH lysR-type" evidence="5">
    <location>
        <begin position="1"/>
        <end position="58"/>
    </location>
</feature>
<evidence type="ECO:0000256" key="4">
    <source>
        <dbReference type="ARBA" id="ARBA00023163"/>
    </source>
</evidence>
<dbReference type="InterPro" id="IPR036388">
    <property type="entry name" value="WH-like_DNA-bd_sf"/>
</dbReference>
<dbReference type="InterPro" id="IPR036390">
    <property type="entry name" value="WH_DNA-bd_sf"/>
</dbReference>
<comment type="caution">
    <text evidence="6">The sequence shown here is derived from an EMBL/GenBank/DDBJ whole genome shotgun (WGS) entry which is preliminary data.</text>
</comment>
<keyword evidence="7" id="KW-1185">Reference proteome</keyword>
<dbReference type="AlphaFoldDB" id="A0A848G7V6"/>